<keyword evidence="1" id="KW-0732">Signal</keyword>
<proteinExistence type="predicted"/>
<protein>
    <submittedName>
        <fullName evidence="2">Uncharacterized protein</fullName>
    </submittedName>
</protein>
<reference evidence="2 3" key="1">
    <citation type="journal article" date="2020" name="Microorganisms">
        <title>Osmotic Adaptation and Compatible Solute Biosynthesis of Phototrophic Bacteria as Revealed from Genome Analyses.</title>
        <authorList>
            <person name="Imhoff J.F."/>
            <person name="Rahn T."/>
            <person name="Kunzel S."/>
            <person name="Keller A."/>
            <person name="Neulinger S.C."/>
        </authorList>
    </citation>
    <scope>NUCLEOTIDE SEQUENCE [LARGE SCALE GENOMIC DNA]</scope>
    <source>
        <strain evidence="2 3">DSM 9895</strain>
    </source>
</reference>
<name>A0ABS1DEX4_9PROT</name>
<feature type="signal peptide" evidence="1">
    <location>
        <begin position="1"/>
        <end position="20"/>
    </location>
</feature>
<comment type="caution">
    <text evidence="2">The sequence shown here is derived from an EMBL/GenBank/DDBJ whole genome shotgun (WGS) entry which is preliminary data.</text>
</comment>
<organism evidence="2 3">
    <name type="scientific">Rhodovibrio sodomensis</name>
    <dbReference type="NCBI Taxonomy" id="1088"/>
    <lineage>
        <taxon>Bacteria</taxon>
        <taxon>Pseudomonadati</taxon>
        <taxon>Pseudomonadota</taxon>
        <taxon>Alphaproteobacteria</taxon>
        <taxon>Rhodospirillales</taxon>
        <taxon>Rhodovibrionaceae</taxon>
        <taxon>Rhodovibrio</taxon>
    </lineage>
</organism>
<feature type="chain" id="PRO_5045873831" evidence="1">
    <location>
        <begin position="21"/>
        <end position="191"/>
    </location>
</feature>
<evidence type="ECO:0000313" key="2">
    <source>
        <dbReference type="EMBL" id="MBK1668482.1"/>
    </source>
</evidence>
<dbReference type="EMBL" id="NRRL01000024">
    <property type="protein sequence ID" value="MBK1668482.1"/>
    <property type="molecule type" value="Genomic_DNA"/>
</dbReference>
<sequence length="191" mass="20219">MAGCLAGSLGAAAIAGPAAAADQVPPSYVEQVRAWSQDPTVLITLRAWNQKHAALTQAEIERLDQDWRAQTNSAQKPLIAEILGAPLSSLLLRHQADSGGELIEAFVMSRHGLNVGQSAVTSDYWQGDEAKFQQSFGRGARAVHFGAVEVKDSGRRAQQVSLTITDPKTGEPIGAITAEFDLDLIALTSGS</sequence>
<keyword evidence="3" id="KW-1185">Reference proteome</keyword>
<evidence type="ECO:0000313" key="3">
    <source>
        <dbReference type="Proteomes" id="UP001296873"/>
    </source>
</evidence>
<accession>A0ABS1DEX4</accession>
<gene>
    <name evidence="2" type="ORF">CKO28_10595</name>
</gene>
<dbReference type="Proteomes" id="UP001296873">
    <property type="component" value="Unassembled WGS sequence"/>
</dbReference>
<evidence type="ECO:0000256" key="1">
    <source>
        <dbReference type="SAM" id="SignalP"/>
    </source>
</evidence>